<dbReference type="SUPFAM" id="SSF49299">
    <property type="entry name" value="PKD domain"/>
    <property type="match status" value="3"/>
</dbReference>
<sequence>MKKSILSILFVLFSGMLFGQGFSFNLTGNPVNTTGWNFAAQSSVNGDEFILTNALGSQAGYIYYNTPQNLSNCAQFTVSFSFRITNSSSPTADGIAFWYISNPPTGFTVGGGIGLPNNPNGLLLILDTYNNGGPNTNPKVSLRRLDGTSNYVEGSTTGQLAPDLVSQNFITDGNWHTCTLAYNFGTVTVAFDGNPPVMTGTTTLSINGYFGFSAGTGASWAKHAIKNVSVTGAPEPAPPVANDITYCQFAQPAPLTATGVGLKWYTTPTGGTQLPSAPTPSTGVPGTYTWYVSQAVPGCGLESLRDTLTVTVNPTPLPPVITVPKYCSGQQPTPITITTGTNVKWYDTPTGGTATATIPVVNTTAADTFTWYATQTNALGCESQRIAVTAIVNQSPQVDFTHTLGLACAQDTVHFQNTSLTATSYFWDFSDGYTDTAKNPVHIYQNQGSYSVMLAASNNYCSDTTYKTVTITHPLQALFTTSADTICQGGTIAFTNTSTVTTVNGIAPTYHWNFGDGSAVSTQQSPSHTFPAPGIYTVSLVTGNSIPCFDTMRRTVYVDSLPYVSFTRSDTAICMGDNIVFNATYGSSGLKELLWNFGDKPDLIADVNPATYSYDAPGVYTVTLNGKYRVCDEVSTTAKVTVKPMPTINIGSDTSICLDGTPFVIGDQVNAGNPLASWDWSTGDTTAAITIRHYGHYKARVTIDQCSTTDEIEVRKDCFIDMPNSFTPNGDGINDYFFPRQLLSAGLKSFKMAVFNRWGQKVFETESINGRGWDGQFNGKEQPLGVYIYQIDVVMKNERTETYTGNVTLLK</sequence>
<keyword evidence="9" id="KW-1185">Reference proteome</keyword>
<dbReference type="SUPFAM" id="SSF49899">
    <property type="entry name" value="Concanavalin A-like lectins/glucanases"/>
    <property type="match status" value="1"/>
</dbReference>
<dbReference type="Proteomes" id="UP000240572">
    <property type="component" value="Unassembled WGS sequence"/>
</dbReference>
<feature type="domain" description="PKD" evidence="6">
    <location>
        <begin position="562"/>
        <end position="642"/>
    </location>
</feature>
<dbReference type="InterPro" id="IPR013320">
    <property type="entry name" value="ConA-like_dom_sf"/>
</dbReference>
<dbReference type="PANTHER" id="PTHR12223">
    <property type="entry name" value="VESICULAR MANNOSE-BINDING LECTIN"/>
    <property type="match status" value="1"/>
</dbReference>
<feature type="domain" description="PKD" evidence="6">
    <location>
        <begin position="423"/>
        <end position="478"/>
    </location>
</feature>
<evidence type="ECO:0000313" key="8">
    <source>
        <dbReference type="EMBL" id="PSK89055.1"/>
    </source>
</evidence>
<dbReference type="GO" id="GO:0005537">
    <property type="term" value="F:D-mannose binding"/>
    <property type="evidence" value="ECO:0007669"/>
    <property type="project" value="TreeGrafter"/>
</dbReference>
<dbReference type="GO" id="GO:0005975">
    <property type="term" value="P:carbohydrate metabolic process"/>
    <property type="evidence" value="ECO:0007669"/>
    <property type="project" value="UniProtKB-ARBA"/>
</dbReference>
<dbReference type="GO" id="GO:0004553">
    <property type="term" value="F:hydrolase activity, hydrolyzing O-glycosyl compounds"/>
    <property type="evidence" value="ECO:0007669"/>
    <property type="project" value="UniProtKB-ARBA"/>
</dbReference>
<dbReference type="InterPro" id="IPR056573">
    <property type="entry name" value="Lectin_L-type_dom"/>
</dbReference>
<dbReference type="InterPro" id="IPR051136">
    <property type="entry name" value="Intracellular_Lectin-GPT"/>
</dbReference>
<comment type="caution">
    <text evidence="8">The sequence shown here is derived from an EMBL/GenBank/DDBJ whole genome shotgun (WGS) entry which is preliminary data.</text>
</comment>
<dbReference type="InterPro" id="IPR013783">
    <property type="entry name" value="Ig-like_fold"/>
</dbReference>
<dbReference type="PROSITE" id="PS51328">
    <property type="entry name" value="L_LECTIN_LIKE"/>
    <property type="match status" value="1"/>
</dbReference>
<dbReference type="NCBIfam" id="TIGR04131">
    <property type="entry name" value="Bac_Flav_CTERM"/>
    <property type="match status" value="1"/>
</dbReference>
<keyword evidence="3" id="KW-0732">Signal</keyword>
<dbReference type="InterPro" id="IPR035986">
    <property type="entry name" value="PKD_dom_sf"/>
</dbReference>
<dbReference type="Pfam" id="PF18911">
    <property type="entry name" value="PKD_4"/>
    <property type="match status" value="2"/>
</dbReference>
<gene>
    <name evidence="8" type="ORF">B0I18_11367</name>
</gene>
<dbReference type="Pfam" id="PF19081">
    <property type="entry name" value="Ig_7"/>
    <property type="match status" value="2"/>
</dbReference>
<evidence type="ECO:0000259" key="7">
    <source>
        <dbReference type="PROSITE" id="PS51328"/>
    </source>
</evidence>
<protein>
    <submittedName>
        <fullName evidence="8">Gliding motility-associated-like protein</fullName>
    </submittedName>
</protein>
<evidence type="ECO:0000259" key="6">
    <source>
        <dbReference type="PROSITE" id="PS50093"/>
    </source>
</evidence>
<dbReference type="OrthoDB" id="1652165at2"/>
<name>A0A2P8CVS0_9BACT</name>
<dbReference type="Pfam" id="PF13585">
    <property type="entry name" value="CHU_C"/>
    <property type="match status" value="1"/>
</dbReference>
<keyword evidence="2" id="KW-0812">Transmembrane</keyword>
<dbReference type="EMBL" id="PYGD01000013">
    <property type="protein sequence ID" value="PSK89055.1"/>
    <property type="molecule type" value="Genomic_DNA"/>
</dbReference>
<dbReference type="PANTHER" id="PTHR12223:SF28">
    <property type="entry name" value="LECTIN, MANNOSE BINDING 1 LIKE"/>
    <property type="match status" value="1"/>
</dbReference>
<dbReference type="AlphaFoldDB" id="A0A2P8CVS0"/>
<evidence type="ECO:0000313" key="9">
    <source>
        <dbReference type="Proteomes" id="UP000240572"/>
    </source>
</evidence>
<evidence type="ECO:0000256" key="5">
    <source>
        <dbReference type="ARBA" id="ARBA00023136"/>
    </source>
</evidence>
<dbReference type="SMART" id="SM00089">
    <property type="entry name" value="PKD"/>
    <property type="match status" value="3"/>
</dbReference>
<dbReference type="RefSeq" id="WP_106525083.1">
    <property type="nucleotide sequence ID" value="NZ_PYGD01000013.1"/>
</dbReference>
<evidence type="ECO:0000256" key="3">
    <source>
        <dbReference type="ARBA" id="ARBA00022729"/>
    </source>
</evidence>
<reference evidence="8 9" key="1">
    <citation type="submission" date="2018-03" db="EMBL/GenBank/DDBJ databases">
        <title>Genomic Encyclopedia of Type Strains, Phase III (KMG-III): the genomes of soil and plant-associated and newly described type strains.</title>
        <authorList>
            <person name="Whitman W."/>
        </authorList>
    </citation>
    <scope>NUCLEOTIDE SEQUENCE [LARGE SCALE GENOMIC DNA]</scope>
    <source>
        <strain evidence="8 9">CGMCC 1.12700</strain>
    </source>
</reference>
<evidence type="ECO:0000256" key="1">
    <source>
        <dbReference type="ARBA" id="ARBA00004479"/>
    </source>
</evidence>
<dbReference type="Pfam" id="PF03388">
    <property type="entry name" value="Lectin_leg-like"/>
    <property type="match status" value="1"/>
</dbReference>
<dbReference type="GO" id="GO:0006888">
    <property type="term" value="P:endoplasmic reticulum to Golgi vesicle-mediated transport"/>
    <property type="evidence" value="ECO:0007669"/>
    <property type="project" value="TreeGrafter"/>
</dbReference>
<accession>A0A2P8CVS0</accession>
<feature type="domain" description="PKD" evidence="6">
    <location>
        <begin position="509"/>
        <end position="558"/>
    </location>
</feature>
<dbReference type="InterPro" id="IPR044023">
    <property type="entry name" value="Ig_7"/>
</dbReference>
<dbReference type="InterPro" id="IPR026341">
    <property type="entry name" value="T9SS_type_B"/>
</dbReference>
<dbReference type="PROSITE" id="PS50093">
    <property type="entry name" value="PKD"/>
    <property type="match status" value="3"/>
</dbReference>
<dbReference type="Gene3D" id="2.60.120.200">
    <property type="match status" value="1"/>
</dbReference>
<dbReference type="CDD" id="cd00146">
    <property type="entry name" value="PKD"/>
    <property type="match status" value="2"/>
</dbReference>
<dbReference type="CDD" id="cd01951">
    <property type="entry name" value="lectin_L-type"/>
    <property type="match status" value="1"/>
</dbReference>
<feature type="domain" description="L-type lectin-like" evidence="7">
    <location>
        <begin position="14"/>
        <end position="233"/>
    </location>
</feature>
<organism evidence="8 9">
    <name type="scientific">Taibaiella chishuiensis</name>
    <dbReference type="NCBI Taxonomy" id="1434707"/>
    <lineage>
        <taxon>Bacteria</taxon>
        <taxon>Pseudomonadati</taxon>
        <taxon>Bacteroidota</taxon>
        <taxon>Chitinophagia</taxon>
        <taxon>Chitinophagales</taxon>
        <taxon>Chitinophagaceae</taxon>
        <taxon>Taibaiella</taxon>
    </lineage>
</organism>
<dbReference type="InterPro" id="IPR000601">
    <property type="entry name" value="PKD_dom"/>
</dbReference>
<dbReference type="Gene3D" id="2.60.40.10">
    <property type="entry name" value="Immunoglobulins"/>
    <property type="match status" value="3"/>
</dbReference>
<keyword evidence="4" id="KW-1133">Transmembrane helix</keyword>
<evidence type="ECO:0000256" key="4">
    <source>
        <dbReference type="ARBA" id="ARBA00022989"/>
    </source>
</evidence>
<keyword evidence="5" id="KW-0472">Membrane</keyword>
<dbReference type="InterPro" id="IPR022409">
    <property type="entry name" value="PKD/Chitinase_dom"/>
</dbReference>
<dbReference type="InterPro" id="IPR005052">
    <property type="entry name" value="Lectin_leg"/>
</dbReference>
<evidence type="ECO:0000256" key="2">
    <source>
        <dbReference type="ARBA" id="ARBA00022692"/>
    </source>
</evidence>
<dbReference type="GO" id="GO:0030134">
    <property type="term" value="C:COPII-coated ER to Golgi transport vesicle"/>
    <property type="evidence" value="ECO:0007669"/>
    <property type="project" value="TreeGrafter"/>
</dbReference>
<proteinExistence type="predicted"/>
<comment type="subcellular location">
    <subcellularLocation>
        <location evidence="1">Membrane</location>
        <topology evidence="1">Single-pass type I membrane protein</topology>
    </subcellularLocation>
</comment>
<dbReference type="GO" id="GO:0016020">
    <property type="term" value="C:membrane"/>
    <property type="evidence" value="ECO:0007669"/>
    <property type="project" value="UniProtKB-SubCell"/>
</dbReference>